<evidence type="ECO:0000259" key="16">
    <source>
        <dbReference type="PROSITE" id="PS51194"/>
    </source>
</evidence>
<keyword evidence="9 13" id="KW-0067">ATP-binding</keyword>
<reference evidence="18" key="1">
    <citation type="journal article" date="2015" name="Extremophiles">
        <title>Transcriptome-wide analysis of DEAD-box RNA helicase gene family in an Antarctic psychrophilic alga Chlamydomonas sp. ICE-L.</title>
        <authorList>
            <person name="Liu C."/>
            <person name="Huang X."/>
        </authorList>
    </citation>
    <scope>NUCLEOTIDE SEQUENCE</scope>
</reference>
<dbReference type="GO" id="GO:0003724">
    <property type="term" value="F:RNA helicase activity"/>
    <property type="evidence" value="ECO:0007669"/>
    <property type="project" value="UniProtKB-EC"/>
</dbReference>
<keyword evidence="6 13" id="KW-0547">Nucleotide-binding</keyword>
<evidence type="ECO:0000259" key="17">
    <source>
        <dbReference type="PROSITE" id="PS51195"/>
    </source>
</evidence>
<dbReference type="FunFam" id="3.40.50.300:FF:000079">
    <property type="entry name" value="probable ATP-dependent RNA helicase DDX17"/>
    <property type="match status" value="1"/>
</dbReference>
<evidence type="ECO:0000256" key="1">
    <source>
        <dbReference type="ARBA" id="ARBA00004604"/>
    </source>
</evidence>
<dbReference type="SUPFAM" id="SSF52540">
    <property type="entry name" value="P-loop containing nucleoside triphosphate hydrolases"/>
    <property type="match status" value="1"/>
</dbReference>
<dbReference type="EC" id="3.6.4.13" evidence="3"/>
<evidence type="ECO:0000256" key="8">
    <source>
        <dbReference type="ARBA" id="ARBA00022806"/>
    </source>
</evidence>
<dbReference type="GO" id="GO:0005524">
    <property type="term" value="F:ATP binding"/>
    <property type="evidence" value="ECO:0007669"/>
    <property type="project" value="UniProtKB-KW"/>
</dbReference>
<dbReference type="GO" id="GO:0003676">
    <property type="term" value="F:nucleic acid binding"/>
    <property type="evidence" value="ECO:0007669"/>
    <property type="project" value="InterPro"/>
</dbReference>
<comment type="function">
    <text evidence="11">ATP-dependent RNA helicase required for 60S ribosomal subunit synthesis. Involved in efficient pre-rRNA processing, predominantly at site A3, which is necessary for the normal formation of 25S and 5.8S rRNAs.</text>
</comment>
<evidence type="ECO:0000259" key="15">
    <source>
        <dbReference type="PROSITE" id="PS51192"/>
    </source>
</evidence>
<dbReference type="CDD" id="cd00268">
    <property type="entry name" value="DEADc"/>
    <property type="match status" value="1"/>
</dbReference>
<dbReference type="Pfam" id="PF00271">
    <property type="entry name" value="Helicase_C"/>
    <property type="match status" value="1"/>
</dbReference>
<evidence type="ECO:0000256" key="6">
    <source>
        <dbReference type="ARBA" id="ARBA00022741"/>
    </source>
</evidence>
<sequence>MPYVPPHLRDGGSTTPTGSDAPPSSRNASGQGASFGGGGGGGSYRDSGRSGSGSGFGRRDDQFGGGRGMDRTGSMASVGSGSMSRQGSMVQLDGEAGARPISRAGSMAQIADPIFLPWVPSERVQNLTPEQITGIKQRLNVNVMVREGQPKAPSPIETFHDMNLHANLMEDIKHHKYETPTPIQCQGIPIGLSGLDILGCAETGSGKTASFAIPMVQHCLQQTPLRPGDGPLGLVLAPTRELAQQIEKEICAFSRSSRTVRTCIVVGGMQMHEQRHELRNGVEIVVATPGRFIDHLQQKNTNLARVSFIVLDEADRMLDMGFEPQIKEVMSCLPTPHQTLLFSATMPKEIENLANGYLNNPVTIKVGAVSTPTANVAQSLEHSSPENKLELLIALLGEEAHQGTTGGPPMCLTVVFVERKTRCDEVAESLRSEDISAVALHGGLGQSERDAALRDFSKGVVRVLVATDVASRGLDIKGIGHVVNMDLPKTFEDYVHRIGRTGRAGTKGRATSFWSDRDSFLVGQIKTALSEVEKGNTFAFASGKSARQEERQLAAAFKANMKLGGQETDVGPGSVKVDDKYAFMA</sequence>
<dbReference type="GO" id="GO:0016787">
    <property type="term" value="F:hydrolase activity"/>
    <property type="evidence" value="ECO:0007669"/>
    <property type="project" value="UniProtKB-KW"/>
</dbReference>
<feature type="short sequence motif" description="Q motif" evidence="12">
    <location>
        <begin position="157"/>
        <end position="185"/>
    </location>
</feature>
<dbReference type="InterPro" id="IPR001650">
    <property type="entry name" value="Helicase_C-like"/>
</dbReference>
<name>A0A0S1VVQ3_9CHLO</name>
<keyword evidence="7 13" id="KW-0378">Hydrolase</keyword>
<feature type="compositionally biased region" description="Gly residues" evidence="14">
    <location>
        <begin position="33"/>
        <end position="43"/>
    </location>
</feature>
<protein>
    <recommendedName>
        <fullName evidence="3">RNA helicase</fullName>
        <ecNumber evidence="3">3.6.4.13</ecNumber>
    </recommendedName>
</protein>
<feature type="compositionally biased region" description="Low complexity" evidence="14">
    <location>
        <begin position="71"/>
        <end position="84"/>
    </location>
</feature>
<evidence type="ECO:0000256" key="3">
    <source>
        <dbReference type="ARBA" id="ARBA00012552"/>
    </source>
</evidence>
<dbReference type="PROSITE" id="PS51195">
    <property type="entry name" value="Q_MOTIF"/>
    <property type="match status" value="1"/>
</dbReference>
<dbReference type="EMBL" id="KP718796">
    <property type="protein sequence ID" value="ALM55014.1"/>
    <property type="molecule type" value="mRNA"/>
</dbReference>
<dbReference type="Gene3D" id="3.40.50.300">
    <property type="entry name" value="P-loop containing nucleotide triphosphate hydrolases"/>
    <property type="match status" value="2"/>
</dbReference>
<organism evidence="18">
    <name type="scientific">Chlamydomonas sp. ICE-L</name>
    <dbReference type="NCBI Taxonomy" id="309537"/>
    <lineage>
        <taxon>Eukaryota</taxon>
        <taxon>Viridiplantae</taxon>
        <taxon>Chlorophyta</taxon>
        <taxon>core chlorophytes</taxon>
        <taxon>Chlorophyceae</taxon>
        <taxon>CS clade</taxon>
        <taxon>Chlamydomonadales</taxon>
        <taxon>Chlamydomonadaceae</taxon>
        <taxon>Chlamydomonas</taxon>
    </lineage>
</organism>
<dbReference type="Pfam" id="PF00270">
    <property type="entry name" value="DEAD"/>
    <property type="match status" value="1"/>
</dbReference>
<feature type="compositionally biased region" description="Polar residues" evidence="14">
    <location>
        <begin position="12"/>
        <end position="28"/>
    </location>
</feature>
<dbReference type="AlphaFoldDB" id="A0A0S1VVQ3"/>
<evidence type="ECO:0000256" key="12">
    <source>
        <dbReference type="PROSITE-ProRule" id="PRU00552"/>
    </source>
</evidence>
<evidence type="ECO:0000256" key="4">
    <source>
        <dbReference type="ARBA" id="ARBA00022517"/>
    </source>
</evidence>
<dbReference type="PROSITE" id="PS51194">
    <property type="entry name" value="HELICASE_CTER"/>
    <property type="match status" value="1"/>
</dbReference>
<dbReference type="InterPro" id="IPR011545">
    <property type="entry name" value="DEAD/DEAH_box_helicase_dom"/>
</dbReference>
<evidence type="ECO:0000256" key="5">
    <source>
        <dbReference type="ARBA" id="ARBA00022552"/>
    </source>
</evidence>
<accession>A0A0S1VVQ3</accession>
<comment type="subcellular location">
    <subcellularLocation>
        <location evidence="1">Nucleus</location>
        <location evidence="1">Nucleolus</location>
    </subcellularLocation>
</comment>
<keyword evidence="4" id="KW-0690">Ribosome biogenesis</keyword>
<feature type="domain" description="Helicase C-terminal" evidence="16">
    <location>
        <begin position="388"/>
        <end position="554"/>
    </location>
</feature>
<evidence type="ECO:0000256" key="7">
    <source>
        <dbReference type="ARBA" id="ARBA00022801"/>
    </source>
</evidence>
<evidence type="ECO:0000313" key="18">
    <source>
        <dbReference type="EMBL" id="ALM55014.1"/>
    </source>
</evidence>
<keyword evidence="8 13" id="KW-0347">Helicase</keyword>
<feature type="non-terminal residue" evidence="18">
    <location>
        <position position="585"/>
    </location>
</feature>
<feature type="domain" description="Helicase ATP-binding" evidence="15">
    <location>
        <begin position="188"/>
        <end position="364"/>
    </location>
</feature>
<dbReference type="InterPro" id="IPR027417">
    <property type="entry name" value="P-loop_NTPase"/>
</dbReference>
<evidence type="ECO:0000256" key="2">
    <source>
        <dbReference type="ARBA" id="ARBA00009334"/>
    </source>
</evidence>
<dbReference type="PROSITE" id="PS00039">
    <property type="entry name" value="DEAD_ATP_HELICASE"/>
    <property type="match status" value="1"/>
</dbReference>
<dbReference type="InterPro" id="IPR044742">
    <property type="entry name" value="DEAD/DEAH_RhlB"/>
</dbReference>
<evidence type="ECO:0000256" key="13">
    <source>
        <dbReference type="RuleBase" id="RU000492"/>
    </source>
</evidence>
<keyword evidence="10" id="KW-0539">Nucleus</keyword>
<comment type="similarity">
    <text evidence="2">Belongs to the DEAD box helicase family. DDX5/DBP2 subfamily.</text>
</comment>
<feature type="region of interest" description="Disordered" evidence="14">
    <location>
        <begin position="1"/>
        <end position="95"/>
    </location>
</feature>
<dbReference type="InterPro" id="IPR014014">
    <property type="entry name" value="RNA_helicase_DEAD_Q_motif"/>
</dbReference>
<keyword evidence="5" id="KW-0698">rRNA processing</keyword>
<dbReference type="SMART" id="SM00487">
    <property type="entry name" value="DEXDc"/>
    <property type="match status" value="1"/>
</dbReference>
<dbReference type="CDD" id="cd18787">
    <property type="entry name" value="SF2_C_DEAD"/>
    <property type="match status" value="1"/>
</dbReference>
<feature type="domain" description="DEAD-box RNA helicase Q" evidence="17">
    <location>
        <begin position="157"/>
        <end position="185"/>
    </location>
</feature>
<dbReference type="SMART" id="SM00490">
    <property type="entry name" value="HELICc"/>
    <property type="match status" value="1"/>
</dbReference>
<evidence type="ECO:0000256" key="14">
    <source>
        <dbReference type="SAM" id="MobiDB-lite"/>
    </source>
</evidence>
<dbReference type="PROSITE" id="PS51192">
    <property type="entry name" value="HELICASE_ATP_BIND_1"/>
    <property type="match status" value="1"/>
</dbReference>
<feature type="non-terminal residue" evidence="18">
    <location>
        <position position="1"/>
    </location>
</feature>
<evidence type="ECO:0000256" key="11">
    <source>
        <dbReference type="ARBA" id="ARBA00037449"/>
    </source>
</evidence>
<dbReference type="InterPro" id="IPR014001">
    <property type="entry name" value="Helicase_ATP-bd"/>
</dbReference>
<dbReference type="PANTHER" id="PTHR47958">
    <property type="entry name" value="ATP-DEPENDENT RNA HELICASE DBP3"/>
    <property type="match status" value="1"/>
</dbReference>
<dbReference type="InterPro" id="IPR000629">
    <property type="entry name" value="RNA-helicase_DEAD-box_CS"/>
</dbReference>
<evidence type="ECO:0000256" key="9">
    <source>
        <dbReference type="ARBA" id="ARBA00022840"/>
    </source>
</evidence>
<proteinExistence type="evidence at transcript level"/>
<evidence type="ECO:0000256" key="10">
    <source>
        <dbReference type="ARBA" id="ARBA00023242"/>
    </source>
</evidence>